<feature type="binding site" evidence="5">
    <location>
        <position position="245"/>
    </location>
    <ligand>
        <name>substrate</name>
    </ligand>
</feature>
<evidence type="ECO:0000313" key="9">
    <source>
        <dbReference type="EMBL" id="QCT42445.1"/>
    </source>
</evidence>
<dbReference type="EC" id="5.4.2.11" evidence="7"/>
<keyword evidence="2" id="KW-0324">Glycolysis</keyword>
<dbReference type="NCBIfam" id="TIGR01258">
    <property type="entry name" value="pgm_1"/>
    <property type="match status" value="2"/>
</dbReference>
<dbReference type="GO" id="GO:0006096">
    <property type="term" value="P:glycolytic process"/>
    <property type="evidence" value="ECO:0007669"/>
    <property type="project" value="UniProtKB-UniPathway"/>
</dbReference>
<reference evidence="9 10" key="1">
    <citation type="submission" date="2019-04" db="EMBL/GenBank/DDBJ databases">
        <title>Saccharibacteria TM7 genomes.</title>
        <authorList>
            <person name="Bor B."/>
            <person name="He X."/>
            <person name="Chen T."/>
            <person name="Dewhirst F.E."/>
        </authorList>
    </citation>
    <scope>NUCLEOTIDE SEQUENCE [LARGE SCALE GENOMIC DNA]</scope>
    <source>
        <strain evidence="9 10">BB001</strain>
    </source>
</reference>
<dbReference type="OrthoDB" id="9781415at2"/>
<dbReference type="SMART" id="SM00855">
    <property type="entry name" value="PGAM"/>
    <property type="match status" value="1"/>
</dbReference>
<dbReference type="InterPro" id="IPR015797">
    <property type="entry name" value="NUDIX_hydrolase-like_dom_sf"/>
</dbReference>
<keyword evidence="10" id="KW-1185">Reference proteome</keyword>
<comment type="pathway">
    <text evidence="7">Carbohydrate degradation; glycolysis; pyruvate from D-glyceraldehyde 3-phosphate: step 3/5.</text>
</comment>
<feature type="domain" description="Nudix hydrolase" evidence="8">
    <location>
        <begin position="17"/>
        <end position="146"/>
    </location>
</feature>
<dbReference type="PROSITE" id="PS00175">
    <property type="entry name" value="PG_MUTASE"/>
    <property type="match status" value="1"/>
</dbReference>
<dbReference type="Pfam" id="PF00300">
    <property type="entry name" value="His_Phos_1"/>
    <property type="match status" value="1"/>
</dbReference>
<evidence type="ECO:0000259" key="8">
    <source>
        <dbReference type="PROSITE" id="PS51462"/>
    </source>
</evidence>
<evidence type="ECO:0000256" key="3">
    <source>
        <dbReference type="ARBA" id="ARBA00023235"/>
    </source>
</evidence>
<organism evidence="9 10">
    <name type="scientific">Candidatus Nanosynbacter featherlites</name>
    <dbReference type="NCBI Taxonomy" id="2572088"/>
    <lineage>
        <taxon>Bacteria</taxon>
        <taxon>Candidatus Saccharimonadota</taxon>
        <taxon>Candidatus Saccharimonadia</taxon>
        <taxon>Candidatus Nanosynbacterales</taxon>
        <taxon>Candidatus Nanosynbacteraceae</taxon>
        <taxon>Candidatus Nanosynbacter</taxon>
    </lineage>
</organism>
<comment type="function">
    <text evidence="7">Catalyzes the interconversion of 2-phosphoglycerate and 3-phosphoglycerate.</text>
</comment>
<dbReference type="EMBL" id="CP040004">
    <property type="protein sequence ID" value="QCT42445.1"/>
    <property type="molecule type" value="Genomic_DNA"/>
</dbReference>
<dbReference type="InterPro" id="IPR013078">
    <property type="entry name" value="His_Pase_superF_clade-1"/>
</dbReference>
<dbReference type="Pfam" id="PF00293">
    <property type="entry name" value="NUDIX"/>
    <property type="match status" value="1"/>
</dbReference>
<feature type="binding site" evidence="5">
    <location>
        <begin position="299"/>
        <end position="300"/>
    </location>
    <ligand>
        <name>substrate</name>
    </ligand>
</feature>
<evidence type="ECO:0000313" key="10">
    <source>
        <dbReference type="Proteomes" id="UP000310639"/>
    </source>
</evidence>
<comment type="catalytic activity">
    <reaction evidence="7">
        <text>(2R)-2-phosphoglycerate = (2R)-3-phosphoglycerate</text>
        <dbReference type="Rhea" id="RHEA:15901"/>
        <dbReference type="ChEBI" id="CHEBI:58272"/>
        <dbReference type="ChEBI" id="CHEBI:58289"/>
        <dbReference type="EC" id="5.4.2.11"/>
    </reaction>
</comment>
<feature type="active site" description="Tele-phosphohistidine intermediate" evidence="4">
    <location>
        <position position="196"/>
    </location>
</feature>
<feature type="binding site" evidence="5">
    <location>
        <begin position="272"/>
        <end position="275"/>
    </location>
    <ligand>
        <name>substrate</name>
    </ligand>
</feature>
<evidence type="ECO:0000256" key="2">
    <source>
        <dbReference type="ARBA" id="ARBA00023152"/>
    </source>
</evidence>
<dbReference type="SUPFAM" id="SSF53254">
    <property type="entry name" value="Phosphoglycerate mutase-like"/>
    <property type="match status" value="1"/>
</dbReference>
<dbReference type="GO" id="GO:0004619">
    <property type="term" value="F:phosphoglycerate mutase activity"/>
    <property type="evidence" value="ECO:0007669"/>
    <property type="project" value="UniProtKB-EC"/>
</dbReference>
<proteinExistence type="inferred from homology"/>
<gene>
    <name evidence="9" type="ORF">FBF37_03180</name>
</gene>
<feature type="binding site" evidence="5">
    <location>
        <begin position="343"/>
        <end position="344"/>
    </location>
    <ligand>
        <name>substrate</name>
    </ligand>
</feature>
<dbReference type="Proteomes" id="UP000310639">
    <property type="component" value="Chromosome"/>
</dbReference>
<dbReference type="AlphaFoldDB" id="A0A4P9A3Q2"/>
<dbReference type="Gene3D" id="3.90.79.10">
    <property type="entry name" value="Nucleoside Triphosphate Pyrophosphohydrolase"/>
    <property type="match status" value="1"/>
</dbReference>
<feature type="binding site" evidence="5">
    <location>
        <begin position="208"/>
        <end position="209"/>
    </location>
    <ligand>
        <name>substrate</name>
    </ligand>
</feature>
<dbReference type="Gene3D" id="3.40.50.1240">
    <property type="entry name" value="Phosphoglycerate mutase-like"/>
    <property type="match status" value="1"/>
</dbReference>
<dbReference type="InterPro" id="IPR029033">
    <property type="entry name" value="His_PPase_superfam"/>
</dbReference>
<dbReference type="InterPro" id="IPR000086">
    <property type="entry name" value="NUDIX_hydrolase_dom"/>
</dbReference>
<name>A0A4P9A3Q2_9BACT</name>
<evidence type="ECO:0000256" key="4">
    <source>
        <dbReference type="PIRSR" id="PIRSR613078-1"/>
    </source>
</evidence>
<dbReference type="UniPathway" id="UPA00109">
    <property type="reaction ID" value="UER00186"/>
</dbReference>
<comment type="similarity">
    <text evidence="1">Belongs to the phosphoglycerate mutase family. BPG-dependent PGAM subfamily.</text>
</comment>
<feature type="active site" description="Proton donor/acceptor" evidence="4">
    <location>
        <position position="272"/>
    </location>
</feature>
<accession>A0A4P9A3Q2</accession>
<protein>
    <recommendedName>
        <fullName evidence="7">2,3-bisphosphoglycerate-dependent phosphoglycerate mutase</fullName>
        <ecNumber evidence="7">5.4.2.11</ecNumber>
    </recommendedName>
</protein>
<feature type="site" description="Transition state stabilizer" evidence="6">
    <location>
        <position position="342"/>
    </location>
</feature>
<dbReference type="CDD" id="cd07067">
    <property type="entry name" value="HP_PGM_like"/>
    <property type="match status" value="1"/>
</dbReference>
<dbReference type="PANTHER" id="PTHR11931">
    <property type="entry name" value="PHOSPHOGLYCERATE MUTASE"/>
    <property type="match status" value="1"/>
</dbReference>
<dbReference type="InterPro" id="IPR005952">
    <property type="entry name" value="Phosphogly_mut1"/>
</dbReference>
<evidence type="ECO:0000256" key="5">
    <source>
        <dbReference type="PIRSR" id="PIRSR613078-2"/>
    </source>
</evidence>
<evidence type="ECO:0000256" key="6">
    <source>
        <dbReference type="PIRSR" id="PIRSR613078-3"/>
    </source>
</evidence>
<feature type="binding site" evidence="5">
    <location>
        <begin position="195"/>
        <end position="202"/>
    </location>
    <ligand>
        <name>substrate</name>
    </ligand>
</feature>
<feature type="binding site" evidence="5">
    <location>
        <position position="283"/>
    </location>
    <ligand>
        <name>substrate</name>
    </ligand>
</feature>
<dbReference type="PROSITE" id="PS51462">
    <property type="entry name" value="NUDIX"/>
    <property type="match status" value="1"/>
</dbReference>
<dbReference type="KEGG" id="nft:FBF37_03180"/>
<dbReference type="SUPFAM" id="SSF55811">
    <property type="entry name" value="Nudix"/>
    <property type="match status" value="1"/>
</dbReference>
<sequence>MDGFMRAERRQWLESLDARPSGAAVLLEDVEGRALIVKSNYKTYWALPGGMVDTEESPLVAALREVKDEVGIDINPSDVSLMGVAQRMGDGFITYQFIFTASIKESQVKAISPHDPEIEEWRFISKQEVLKGELLLPWSLKAWAHDQSGYFETAIADDDNADTETIVFSTTGGDESSSSEAPVRKGASGRLFITRHGESEWNLQGKWTGLTDVGLTEKGISDTVRLGQLLKDTTFDVAYTSALKRTHQTLDALLKGAEITTLPTIHAAELNERDYGTLTGSDKWEVKDQIGEEAFNGIRRGWDYPVPDGETLKDVYARVVPYFETEILPRLQDGENVLLVAHGNSIRALVKYLDQIPDDKVADLEMPFGKILVYSFDHDHALPVDKAERSVDISPTKA</sequence>
<evidence type="ECO:0000256" key="7">
    <source>
        <dbReference type="RuleBase" id="RU004512"/>
    </source>
</evidence>
<dbReference type="InterPro" id="IPR001345">
    <property type="entry name" value="PG/BPGM_mutase_AS"/>
</dbReference>
<evidence type="ECO:0000256" key="1">
    <source>
        <dbReference type="ARBA" id="ARBA00006717"/>
    </source>
</evidence>
<keyword evidence="3 9" id="KW-0413">Isomerase</keyword>